<protein>
    <submittedName>
        <fullName evidence="2">Uncharacterized protein</fullName>
    </submittedName>
</protein>
<dbReference type="GeneTree" id="ENSGT00970000197648"/>
<reference evidence="2" key="5">
    <citation type="submission" date="2025-09" db="UniProtKB">
        <authorList>
            <consortium name="Ensembl"/>
        </authorList>
    </citation>
    <scope>IDENTIFICATION</scope>
</reference>
<accession>A0A4W3HMU8</accession>
<organism evidence="2 3">
    <name type="scientific">Callorhinchus milii</name>
    <name type="common">Ghost shark</name>
    <dbReference type="NCBI Taxonomy" id="7868"/>
    <lineage>
        <taxon>Eukaryota</taxon>
        <taxon>Metazoa</taxon>
        <taxon>Chordata</taxon>
        <taxon>Craniata</taxon>
        <taxon>Vertebrata</taxon>
        <taxon>Chondrichthyes</taxon>
        <taxon>Holocephali</taxon>
        <taxon>Chimaeriformes</taxon>
        <taxon>Callorhinchidae</taxon>
        <taxon>Callorhinchus</taxon>
    </lineage>
</organism>
<name>A0A4W3HMU8_CALMI</name>
<evidence type="ECO:0000313" key="2">
    <source>
        <dbReference type="Ensembl" id="ENSCMIP00000016442.1"/>
    </source>
</evidence>
<dbReference type="Ensembl" id="ENSCMIT00000016773.1">
    <property type="protein sequence ID" value="ENSCMIP00000016442.1"/>
    <property type="gene ID" value="ENSCMIG00000007921.1"/>
</dbReference>
<evidence type="ECO:0000256" key="1">
    <source>
        <dbReference type="SAM" id="MobiDB-lite"/>
    </source>
</evidence>
<dbReference type="AlphaFoldDB" id="A0A4W3HMU8"/>
<feature type="compositionally biased region" description="Polar residues" evidence="1">
    <location>
        <begin position="74"/>
        <end position="91"/>
    </location>
</feature>
<keyword evidence="3" id="KW-1185">Reference proteome</keyword>
<reference evidence="2" key="4">
    <citation type="submission" date="2025-08" db="UniProtKB">
        <authorList>
            <consortium name="Ensembl"/>
        </authorList>
    </citation>
    <scope>IDENTIFICATION</scope>
</reference>
<feature type="region of interest" description="Disordered" evidence="1">
    <location>
        <begin position="1"/>
        <end position="57"/>
    </location>
</feature>
<dbReference type="InParanoid" id="A0A4W3HMU8"/>
<reference evidence="3" key="3">
    <citation type="journal article" date="2014" name="Nature">
        <title>Elephant shark genome provides unique insights into gnathostome evolution.</title>
        <authorList>
            <consortium name="International Elephant Shark Genome Sequencing Consortium"/>
            <person name="Venkatesh B."/>
            <person name="Lee A.P."/>
            <person name="Ravi V."/>
            <person name="Maurya A.K."/>
            <person name="Lian M.M."/>
            <person name="Swann J.B."/>
            <person name="Ohta Y."/>
            <person name="Flajnik M.F."/>
            <person name="Sutoh Y."/>
            <person name="Kasahara M."/>
            <person name="Hoon S."/>
            <person name="Gangu V."/>
            <person name="Roy S.W."/>
            <person name="Irimia M."/>
            <person name="Korzh V."/>
            <person name="Kondrychyn I."/>
            <person name="Lim Z.W."/>
            <person name="Tay B.H."/>
            <person name="Tohari S."/>
            <person name="Kong K.W."/>
            <person name="Ho S."/>
            <person name="Lorente-Galdos B."/>
            <person name="Quilez J."/>
            <person name="Marques-Bonet T."/>
            <person name="Raney B.J."/>
            <person name="Ingham P.W."/>
            <person name="Tay A."/>
            <person name="Hillier L.W."/>
            <person name="Minx P."/>
            <person name="Boehm T."/>
            <person name="Wilson R.K."/>
            <person name="Brenner S."/>
            <person name="Warren W.C."/>
        </authorList>
    </citation>
    <scope>NUCLEOTIDE SEQUENCE [LARGE SCALE GENOMIC DNA]</scope>
</reference>
<dbReference type="Proteomes" id="UP000314986">
    <property type="component" value="Unassembled WGS sequence"/>
</dbReference>
<dbReference type="STRING" id="7868.ENSCMIP00000016442"/>
<reference evidence="3" key="1">
    <citation type="journal article" date="2006" name="Science">
        <title>Ancient noncoding elements conserved in the human genome.</title>
        <authorList>
            <person name="Venkatesh B."/>
            <person name="Kirkness E.F."/>
            <person name="Loh Y.H."/>
            <person name="Halpern A.L."/>
            <person name="Lee A.P."/>
            <person name="Johnson J."/>
            <person name="Dandona N."/>
            <person name="Viswanathan L.D."/>
            <person name="Tay A."/>
            <person name="Venter J.C."/>
            <person name="Strausberg R.L."/>
            <person name="Brenner S."/>
        </authorList>
    </citation>
    <scope>NUCLEOTIDE SEQUENCE [LARGE SCALE GENOMIC DNA]</scope>
</reference>
<sequence>MTWALVVEERSKLNRQSSPSMQHKLGSRASDPSMPPRSESFSSGGVQAARTPPMHRPVEPQVQVAHLVPLKPHSTSMTASQSLHEQPTKSMSGAFHSQEGLPAHRAEMPRQNSDPTSETPPLPPRTGAREEKYAGGAWFRQEESIPPKVREQSLDSFSFSLFSPFLLLSLFRVFPLSPLLFCRSLSISLPLSRSLCISLSFSTQKSKPSGAYTLGP</sequence>
<proteinExistence type="predicted"/>
<feature type="region of interest" description="Disordered" evidence="1">
    <location>
        <begin position="74"/>
        <end position="129"/>
    </location>
</feature>
<reference evidence="3" key="2">
    <citation type="journal article" date="2007" name="PLoS Biol.">
        <title>Survey sequencing and comparative analysis of the elephant shark (Callorhinchus milii) genome.</title>
        <authorList>
            <person name="Venkatesh B."/>
            <person name="Kirkness E.F."/>
            <person name="Loh Y.H."/>
            <person name="Halpern A.L."/>
            <person name="Lee A.P."/>
            <person name="Johnson J."/>
            <person name="Dandona N."/>
            <person name="Viswanathan L.D."/>
            <person name="Tay A."/>
            <person name="Venter J.C."/>
            <person name="Strausberg R.L."/>
            <person name="Brenner S."/>
        </authorList>
    </citation>
    <scope>NUCLEOTIDE SEQUENCE [LARGE SCALE GENOMIC DNA]</scope>
</reference>
<evidence type="ECO:0000313" key="3">
    <source>
        <dbReference type="Proteomes" id="UP000314986"/>
    </source>
</evidence>